<dbReference type="InterPro" id="IPR042241">
    <property type="entry name" value="GCP_C_sf"/>
</dbReference>
<dbReference type="InterPro" id="IPR007259">
    <property type="entry name" value="GCP"/>
</dbReference>
<name>A0ABM0H083_SACKO</name>
<evidence type="ECO:0000256" key="5">
    <source>
        <dbReference type="ARBA" id="ARBA00023212"/>
    </source>
</evidence>
<comment type="similarity">
    <text evidence="2">Belongs to the TUBGCP family.</text>
</comment>
<dbReference type="PANTHER" id="PTHR19302">
    <property type="entry name" value="GAMMA TUBULIN COMPLEX PROTEIN"/>
    <property type="match status" value="1"/>
</dbReference>
<dbReference type="InterPro" id="IPR041470">
    <property type="entry name" value="GCP_N"/>
</dbReference>
<feature type="domain" description="Gamma tubulin complex component protein N-terminal" evidence="7">
    <location>
        <begin position="1"/>
        <end position="231"/>
    </location>
</feature>
<evidence type="ECO:0000256" key="2">
    <source>
        <dbReference type="ARBA" id="ARBA00010337"/>
    </source>
</evidence>
<feature type="domain" description="Gamma tubulin complex component C-terminal" evidence="6">
    <location>
        <begin position="235"/>
        <end position="566"/>
    </location>
</feature>
<evidence type="ECO:0000259" key="7">
    <source>
        <dbReference type="Pfam" id="PF17681"/>
    </source>
</evidence>
<sequence length="589" mass="68808">SFCSALQQELTEYYKLIAVLESQLQQEQDLGVSLSTGNNLTLRKLVVWTYDPLLRMKALAALVDFSKGKKGGALATTIHSYTLNGDPFIKTLIRYILKVVSYPICSIIYRWIYEGELEDMYHEFFVAADPQVKKDRLWHDKYSLRKSMLPTFITLEQARKILLIGKSINFTRQVCQDRTPIGDLSFTKTGDLTPEQAEMLFNQDMDSRFQSIITTAYKDTSKHLLDILFTKYKFLEHLKAMRRYLLLGQGDFIRHLMDLLEDDLCKSAGLLYLHNLNGVLETAIRGTNAQFDDPEILKRLDVRLLEVSPGDCGWDVFSLDYHVDGPIGTVFTHECLLMYLREFNFLWRAKRMEYILANIWRAQMDYSRKLAPIKELRLVLHKCHIVAAEMVHFIHQMQYYITFEVLECAWDELWKKVSKADDLDHIIAAHQVFLDTIISRSLLGDEFKSLLTQLRTIFDCIIKFQHTQENLYQLSMDELDNRLLAEKQISLRTEQGEWGDSEIDERAEKKRRQQFVENVVKSKSAQMKVLHKTYQDMVQQFLVLLADHPDESLQLLGVRLDFNEHYNAQEPRLRSSMTYSHSARKPPRD</sequence>
<evidence type="ECO:0000256" key="4">
    <source>
        <dbReference type="ARBA" id="ARBA00022701"/>
    </source>
</evidence>
<protein>
    <submittedName>
        <fullName evidence="9">Gamma-tubulin complex component 3 homolog</fullName>
    </submittedName>
</protein>
<evidence type="ECO:0000313" key="8">
    <source>
        <dbReference type="Proteomes" id="UP000694865"/>
    </source>
</evidence>
<evidence type="ECO:0000256" key="3">
    <source>
        <dbReference type="ARBA" id="ARBA00022490"/>
    </source>
</evidence>
<dbReference type="PANTHER" id="PTHR19302:SF14">
    <property type="entry name" value="GAMMA-TUBULIN COMPLEX COMPONENT 3"/>
    <property type="match status" value="1"/>
</dbReference>
<dbReference type="Gene3D" id="1.20.120.1900">
    <property type="entry name" value="Gamma-tubulin complex, C-terminal domain"/>
    <property type="match status" value="1"/>
</dbReference>
<evidence type="ECO:0000259" key="6">
    <source>
        <dbReference type="Pfam" id="PF04130"/>
    </source>
</evidence>
<feature type="non-terminal residue" evidence="9">
    <location>
        <position position="1"/>
    </location>
</feature>
<dbReference type="Pfam" id="PF17681">
    <property type="entry name" value="GCP_N_terminal"/>
    <property type="match status" value="1"/>
</dbReference>
<dbReference type="InterPro" id="IPR040457">
    <property type="entry name" value="GCP_C"/>
</dbReference>
<keyword evidence="4" id="KW-0493">Microtubule</keyword>
<dbReference type="Proteomes" id="UP000694865">
    <property type="component" value="Unplaced"/>
</dbReference>
<proteinExistence type="inferred from homology"/>
<reference evidence="9" key="1">
    <citation type="submission" date="2025-08" db="UniProtKB">
        <authorList>
            <consortium name="RefSeq"/>
        </authorList>
    </citation>
    <scope>IDENTIFICATION</scope>
    <source>
        <tissue evidence="9">Testes</tissue>
    </source>
</reference>
<evidence type="ECO:0000313" key="9">
    <source>
        <dbReference type="RefSeq" id="XP_002741319.2"/>
    </source>
</evidence>
<keyword evidence="3" id="KW-0963">Cytoplasm</keyword>
<evidence type="ECO:0000256" key="1">
    <source>
        <dbReference type="ARBA" id="ARBA00004245"/>
    </source>
</evidence>
<organism evidence="8 9">
    <name type="scientific">Saccoglossus kowalevskii</name>
    <name type="common">Acorn worm</name>
    <dbReference type="NCBI Taxonomy" id="10224"/>
    <lineage>
        <taxon>Eukaryota</taxon>
        <taxon>Metazoa</taxon>
        <taxon>Hemichordata</taxon>
        <taxon>Enteropneusta</taxon>
        <taxon>Harrimaniidae</taxon>
        <taxon>Saccoglossus</taxon>
    </lineage>
</organism>
<dbReference type="GeneID" id="100373390"/>
<keyword evidence="5" id="KW-0206">Cytoskeleton</keyword>
<gene>
    <name evidence="9" type="primary">LOC100373390</name>
</gene>
<accession>A0ABM0H083</accession>
<dbReference type="RefSeq" id="XP_002741319.2">
    <property type="nucleotide sequence ID" value="XM_002741273.2"/>
</dbReference>
<keyword evidence="8" id="KW-1185">Reference proteome</keyword>
<dbReference type="Pfam" id="PF04130">
    <property type="entry name" value="GCP_C_terminal"/>
    <property type="match status" value="1"/>
</dbReference>
<comment type="subcellular location">
    <subcellularLocation>
        <location evidence="1">Cytoplasm</location>
        <location evidence="1">Cytoskeleton</location>
    </subcellularLocation>
</comment>